<feature type="region of interest" description="Disordered" evidence="1">
    <location>
        <begin position="315"/>
        <end position="341"/>
    </location>
</feature>
<protein>
    <recommendedName>
        <fullName evidence="4">BTB domain-containing protein</fullName>
    </recommendedName>
</protein>
<dbReference type="HOGENOM" id="CLU_041444_0_0_1"/>
<evidence type="ECO:0000256" key="1">
    <source>
        <dbReference type="SAM" id="MobiDB-lite"/>
    </source>
</evidence>
<feature type="region of interest" description="Disordered" evidence="1">
    <location>
        <begin position="27"/>
        <end position="120"/>
    </location>
</feature>
<dbReference type="VEuPathDB" id="FungiDB:HMPREF1120_09135"/>
<dbReference type="RefSeq" id="XP_009161660.1">
    <property type="nucleotide sequence ID" value="XM_009163412.1"/>
</dbReference>
<evidence type="ECO:0000313" key="3">
    <source>
        <dbReference type="Proteomes" id="UP000007304"/>
    </source>
</evidence>
<keyword evidence="3" id="KW-1185">Reference proteome</keyword>
<feature type="compositionally biased region" description="Polar residues" evidence="1">
    <location>
        <begin position="29"/>
        <end position="38"/>
    </location>
</feature>
<dbReference type="Proteomes" id="UP000007304">
    <property type="component" value="Unassembled WGS sequence"/>
</dbReference>
<organism evidence="2 3">
    <name type="scientific">Exophiala dermatitidis (strain ATCC 34100 / CBS 525.76 / NIH/UT8656)</name>
    <name type="common">Black yeast</name>
    <name type="synonym">Wangiella dermatitidis</name>
    <dbReference type="NCBI Taxonomy" id="858893"/>
    <lineage>
        <taxon>Eukaryota</taxon>
        <taxon>Fungi</taxon>
        <taxon>Dikarya</taxon>
        <taxon>Ascomycota</taxon>
        <taxon>Pezizomycotina</taxon>
        <taxon>Eurotiomycetes</taxon>
        <taxon>Chaetothyriomycetidae</taxon>
        <taxon>Chaetothyriales</taxon>
        <taxon>Herpotrichiellaceae</taxon>
        <taxon>Exophiala</taxon>
    </lineage>
</organism>
<feature type="compositionally biased region" description="Low complexity" evidence="1">
    <location>
        <begin position="75"/>
        <end position="120"/>
    </location>
</feature>
<evidence type="ECO:0000313" key="2">
    <source>
        <dbReference type="EMBL" id="EHY61199.1"/>
    </source>
</evidence>
<gene>
    <name evidence="2" type="ORF">HMPREF1120_09135</name>
</gene>
<dbReference type="InParanoid" id="H6CBQ2"/>
<sequence length="411" mass="45079">MVYYTRQGNPTALERKRQFEEELIYYDADSNSMTTSSPAGEHRGTSTTPFSPGVRPRVNQNQNQNQYKRQRKQTTRTSSSPAFPSISSLSSSSSPSPSLRAVPRSKPAPATARATTSPTTVKVKIKTEGEANARAAIQERPLAERVQIYIGPQNKVFTVGIRDLDKSPVLKALVHHGVASGAAGSEGPFIMHPELTKIDANHFQPVFQFLLMDEYVPTIISNPKGANVFPKQLDGLVTVGEYQAEALRGGYIYVIAKALGMRGLEDLVLRKITQAQYLGGGGGYGVKCLLDLAMVVFSRPEENELAKRAKHQLREDDGADGGDGLAGVNGRHGMGQNDGGEEEVEDRLELWLIESLKDKLQQTLINHAKLFFMVANHGACARRGFAARIFRRKVEDWEKLGGDVVAIEDDD</sequence>
<feature type="compositionally biased region" description="Gly residues" evidence="1">
    <location>
        <begin position="321"/>
        <end position="338"/>
    </location>
</feature>
<proteinExistence type="predicted"/>
<dbReference type="eggNOG" id="ENOG502RVVV">
    <property type="taxonomic scope" value="Eukaryota"/>
</dbReference>
<dbReference type="GeneID" id="20313774"/>
<accession>H6CBQ2</accession>
<name>H6CBQ2_EXODN</name>
<evidence type="ECO:0008006" key="4">
    <source>
        <dbReference type="Google" id="ProtNLM"/>
    </source>
</evidence>
<dbReference type="EMBL" id="JH226137">
    <property type="protein sequence ID" value="EHY61199.1"/>
    <property type="molecule type" value="Genomic_DNA"/>
</dbReference>
<dbReference type="AlphaFoldDB" id="H6CBQ2"/>
<reference evidence="2" key="1">
    <citation type="submission" date="2011-07" db="EMBL/GenBank/DDBJ databases">
        <title>The Genome Sequence of Exophiala (Wangiella) dermatitidis NIH/UT8656.</title>
        <authorList>
            <consortium name="The Broad Institute Genome Sequencing Platform"/>
            <person name="Cuomo C."/>
            <person name="Wang Z."/>
            <person name="Hunicke-Smith S."/>
            <person name="Szanislo P.J."/>
            <person name="Earl A."/>
            <person name="Young S.K."/>
            <person name="Zeng Q."/>
            <person name="Gargeya S."/>
            <person name="Fitzgerald M."/>
            <person name="Haas B."/>
            <person name="Abouelleil A."/>
            <person name="Alvarado L."/>
            <person name="Arachchi H.M."/>
            <person name="Berlin A."/>
            <person name="Brown A."/>
            <person name="Chapman S.B."/>
            <person name="Chen Z."/>
            <person name="Dunbar C."/>
            <person name="Freedman E."/>
            <person name="Gearin G."/>
            <person name="Gellesch M."/>
            <person name="Goldberg J."/>
            <person name="Griggs A."/>
            <person name="Gujja S."/>
            <person name="Heiman D."/>
            <person name="Howarth C."/>
            <person name="Larson L."/>
            <person name="Lui A."/>
            <person name="MacDonald P.J.P."/>
            <person name="Montmayeur A."/>
            <person name="Murphy C."/>
            <person name="Neiman D."/>
            <person name="Pearson M."/>
            <person name="Priest M."/>
            <person name="Roberts A."/>
            <person name="Saif S."/>
            <person name="Shea T."/>
            <person name="Shenoy N."/>
            <person name="Sisk P."/>
            <person name="Stolte C."/>
            <person name="Sykes S."/>
            <person name="Wortman J."/>
            <person name="Nusbaum C."/>
            <person name="Birren B."/>
        </authorList>
    </citation>
    <scope>NUCLEOTIDE SEQUENCE</scope>
    <source>
        <strain evidence="2">NIH/UT8656</strain>
    </source>
</reference>